<evidence type="ECO:0000313" key="1">
    <source>
        <dbReference type="EMBL" id="GMA22747.1"/>
    </source>
</evidence>
<organism evidence="1 2">
    <name type="scientific">Luteimicrobium album</name>
    <dbReference type="NCBI Taxonomy" id="1054550"/>
    <lineage>
        <taxon>Bacteria</taxon>
        <taxon>Bacillati</taxon>
        <taxon>Actinomycetota</taxon>
        <taxon>Actinomycetes</taxon>
        <taxon>Micrococcales</taxon>
        <taxon>Luteimicrobium</taxon>
    </lineage>
</organism>
<comment type="caution">
    <text evidence="1">The sequence shown here is derived from an EMBL/GenBank/DDBJ whole genome shotgun (WGS) entry which is preliminary data.</text>
</comment>
<keyword evidence="2" id="KW-1185">Reference proteome</keyword>
<protein>
    <submittedName>
        <fullName evidence="1">Uncharacterized protein</fullName>
    </submittedName>
</protein>
<dbReference type="Proteomes" id="UP001157091">
    <property type="component" value="Unassembled WGS sequence"/>
</dbReference>
<evidence type="ECO:0000313" key="2">
    <source>
        <dbReference type="Proteomes" id="UP001157091"/>
    </source>
</evidence>
<gene>
    <name evidence="1" type="ORF">GCM10025864_05060</name>
</gene>
<accession>A0ABQ6HX76</accession>
<sequence length="107" mass="11504">MRGPVPEADLVRVTHGLLPALSHRATDASRSGRFSAQIDADLRFRRFYEGPVRTARSERAIFDHHATTSHVVLGACADRLGLPDGCPAPLCRGAPVPHQGESAAAPW</sequence>
<name>A0ABQ6HX76_9MICO</name>
<proteinExistence type="predicted"/>
<dbReference type="EMBL" id="BSUK01000001">
    <property type="protein sequence ID" value="GMA22747.1"/>
    <property type="molecule type" value="Genomic_DNA"/>
</dbReference>
<reference evidence="2" key="1">
    <citation type="journal article" date="2019" name="Int. J. Syst. Evol. Microbiol.">
        <title>The Global Catalogue of Microorganisms (GCM) 10K type strain sequencing project: providing services to taxonomists for standard genome sequencing and annotation.</title>
        <authorList>
            <consortium name="The Broad Institute Genomics Platform"/>
            <consortium name="The Broad Institute Genome Sequencing Center for Infectious Disease"/>
            <person name="Wu L."/>
            <person name="Ma J."/>
        </authorList>
    </citation>
    <scope>NUCLEOTIDE SEQUENCE [LARGE SCALE GENOMIC DNA]</scope>
    <source>
        <strain evidence="2">NBRC 106348</strain>
    </source>
</reference>